<accession>Q27396</accession>
<organism evidence="1">
    <name type="scientific">Babesia bovis</name>
    <dbReference type="NCBI Taxonomy" id="5865"/>
    <lineage>
        <taxon>Eukaryota</taxon>
        <taxon>Sar</taxon>
        <taxon>Alveolata</taxon>
        <taxon>Apicomplexa</taxon>
        <taxon>Aconoidasida</taxon>
        <taxon>Piroplasmida</taxon>
        <taxon>Babesiidae</taxon>
        <taxon>Babesia</taxon>
    </lineage>
</organism>
<evidence type="ECO:0000313" key="2">
    <source>
        <dbReference type="EMBL" id="AAD15061.1"/>
    </source>
</evidence>
<name>Q27396_BABBO</name>
<proteinExistence type="predicted"/>
<protein>
    <submittedName>
        <fullName evidence="1 2">Rhoptry associated protein-1</fullName>
    </submittedName>
</protein>
<sequence>MRIISGVVG</sequence>
<evidence type="ECO:0000313" key="1">
    <source>
        <dbReference type="EMBL" id="AAA96415.1"/>
    </source>
</evidence>
<gene>
    <name evidence="1" type="primary">RAP-1</name>
    <name evidence="2" type="synonym">rap-1</name>
</gene>
<reference evidence="1" key="1">
    <citation type="submission" date="1996-04" db="EMBL/GenBank/DDBJ databases">
        <title>The Babesia bovis rhoptry associated protein-1 intergenic region encodes a functional eukaryotic promoter.</title>
        <authorList>
            <person name="Suarez C.E."/>
            <person name="Palmer G.H."/>
            <person name="Hines S.A."/>
            <person name="McElwain T.F."/>
        </authorList>
    </citation>
    <scope>NUCLEOTIDE SEQUENCE</scope>
    <source>
        <strain evidence="1">Mo7</strain>
    </source>
</reference>
<dbReference type="EMBL" id="L77245">
    <property type="protein sequence ID" value="AAD15061.1"/>
    <property type="molecule type" value="Genomic_DNA"/>
</dbReference>
<dbReference type="EMBL" id="L77326">
    <property type="protein sequence ID" value="AAA96415.1"/>
    <property type="molecule type" value="Genomic_DNA"/>
</dbReference>